<name>A0ABV3DJ02_9ACTN</name>
<organism evidence="1 2">
    <name type="scientific">Streptodolium elevatio</name>
    <dbReference type="NCBI Taxonomy" id="3157996"/>
    <lineage>
        <taxon>Bacteria</taxon>
        <taxon>Bacillati</taxon>
        <taxon>Actinomycetota</taxon>
        <taxon>Actinomycetes</taxon>
        <taxon>Kitasatosporales</taxon>
        <taxon>Streptomycetaceae</taxon>
        <taxon>Streptodolium</taxon>
    </lineage>
</organism>
<dbReference type="PANTHER" id="PTHR43434:SF1">
    <property type="entry name" value="PHOSPHOGLYCOLATE PHOSPHATASE"/>
    <property type="match status" value="1"/>
</dbReference>
<dbReference type="EMBL" id="JBEZFP010000048">
    <property type="protein sequence ID" value="MEU8135730.1"/>
    <property type="molecule type" value="Genomic_DNA"/>
</dbReference>
<accession>A0ABV3DJ02</accession>
<proteinExistence type="predicted"/>
<comment type="caution">
    <text evidence="1">The sequence shown here is derived from an EMBL/GenBank/DDBJ whole genome shotgun (WGS) entry which is preliminary data.</text>
</comment>
<dbReference type="Gene3D" id="3.40.50.1000">
    <property type="entry name" value="HAD superfamily/HAD-like"/>
    <property type="match status" value="2"/>
</dbReference>
<dbReference type="InterPro" id="IPR036412">
    <property type="entry name" value="HAD-like_sf"/>
</dbReference>
<dbReference type="InterPro" id="IPR023198">
    <property type="entry name" value="PGP-like_dom2"/>
</dbReference>
<dbReference type="Gene3D" id="1.10.150.240">
    <property type="entry name" value="Putative phosphatase, domain 2"/>
    <property type="match status" value="1"/>
</dbReference>
<sequence>MGNLVVGFDLDMTLIDGRAGIGAAWQVLAEETGVPVDVELVVSRLGPPLEHEIAEWFPAEQVVPVAARYREIYPELALPGTVLLPGAREAIAAVHRHGGQAIVVTAKALGNAEVHIRHLDLAVDKVVGGLWSDGKAIALREHGASVYVGDHLGDVAGARAAGATSVAVATGPIAAVDLRAAGADAVLDDLTAFPAWLDAFQAAAR</sequence>
<gene>
    <name evidence="1" type="ORF">AB0C36_19695</name>
</gene>
<dbReference type="InterPro" id="IPR041492">
    <property type="entry name" value="HAD_2"/>
</dbReference>
<dbReference type="PANTHER" id="PTHR43434">
    <property type="entry name" value="PHOSPHOGLYCOLATE PHOSPHATASE"/>
    <property type="match status" value="1"/>
</dbReference>
<dbReference type="InterPro" id="IPR050155">
    <property type="entry name" value="HAD-like_hydrolase_sf"/>
</dbReference>
<dbReference type="Proteomes" id="UP001551482">
    <property type="component" value="Unassembled WGS sequence"/>
</dbReference>
<dbReference type="SUPFAM" id="SSF56784">
    <property type="entry name" value="HAD-like"/>
    <property type="match status" value="1"/>
</dbReference>
<reference evidence="1 2" key="1">
    <citation type="submission" date="2024-06" db="EMBL/GenBank/DDBJ databases">
        <title>The Natural Products Discovery Center: Release of the First 8490 Sequenced Strains for Exploring Actinobacteria Biosynthetic Diversity.</title>
        <authorList>
            <person name="Kalkreuter E."/>
            <person name="Kautsar S.A."/>
            <person name="Yang D."/>
            <person name="Bader C.D."/>
            <person name="Teijaro C.N."/>
            <person name="Fluegel L."/>
            <person name="Davis C.M."/>
            <person name="Simpson J.R."/>
            <person name="Lauterbach L."/>
            <person name="Steele A.D."/>
            <person name="Gui C."/>
            <person name="Meng S."/>
            <person name="Li G."/>
            <person name="Viehrig K."/>
            <person name="Ye F."/>
            <person name="Su P."/>
            <person name="Kiefer A.F."/>
            <person name="Nichols A."/>
            <person name="Cepeda A.J."/>
            <person name="Yan W."/>
            <person name="Fan B."/>
            <person name="Jiang Y."/>
            <person name="Adhikari A."/>
            <person name="Zheng C.-J."/>
            <person name="Schuster L."/>
            <person name="Cowan T.M."/>
            <person name="Smanski M.J."/>
            <person name="Chevrette M.G."/>
            <person name="De Carvalho L.P.S."/>
            <person name="Shen B."/>
        </authorList>
    </citation>
    <scope>NUCLEOTIDE SEQUENCE [LARGE SCALE GENOMIC DNA]</scope>
    <source>
        <strain evidence="1 2">NPDC048946</strain>
    </source>
</reference>
<evidence type="ECO:0000313" key="2">
    <source>
        <dbReference type="Proteomes" id="UP001551482"/>
    </source>
</evidence>
<dbReference type="Pfam" id="PF13419">
    <property type="entry name" value="HAD_2"/>
    <property type="match status" value="1"/>
</dbReference>
<evidence type="ECO:0000313" key="1">
    <source>
        <dbReference type="EMBL" id="MEU8135730.1"/>
    </source>
</evidence>
<dbReference type="RefSeq" id="WP_358355697.1">
    <property type="nucleotide sequence ID" value="NZ_JBEZFP010000048.1"/>
</dbReference>
<protein>
    <submittedName>
        <fullName evidence="1">HAD hydrolase-like protein</fullName>
    </submittedName>
</protein>
<dbReference type="InterPro" id="IPR023214">
    <property type="entry name" value="HAD_sf"/>
</dbReference>
<keyword evidence="2" id="KW-1185">Reference proteome</keyword>